<evidence type="ECO:0000313" key="3">
    <source>
        <dbReference type="Proteomes" id="UP001467690"/>
    </source>
</evidence>
<dbReference type="InterPro" id="IPR017469">
    <property type="entry name" value="PEP-CTERM_FemAB-rel"/>
</dbReference>
<dbReference type="PANTHER" id="PTHR36174:SF1">
    <property type="entry name" value="LIPID II:GLYCINE GLYCYLTRANSFERASE"/>
    <property type="match status" value="1"/>
</dbReference>
<gene>
    <name evidence="2" type="ORF">ABS311_08100</name>
</gene>
<accession>A0ABV1RFY4</accession>
<evidence type="ECO:0000313" key="2">
    <source>
        <dbReference type="EMBL" id="MER2491844.1"/>
    </source>
</evidence>
<dbReference type="PANTHER" id="PTHR36174">
    <property type="entry name" value="LIPID II:GLYCINE GLYCYLTRANSFERASE"/>
    <property type="match status" value="1"/>
</dbReference>
<dbReference type="Pfam" id="PF13480">
    <property type="entry name" value="Acetyltransf_6"/>
    <property type="match status" value="1"/>
</dbReference>
<reference evidence="2 3" key="1">
    <citation type="submission" date="2024-06" db="EMBL/GenBank/DDBJ databases">
        <authorList>
            <person name="Chen R.Y."/>
        </authorList>
    </citation>
    <scope>NUCLEOTIDE SEQUENCE [LARGE SCALE GENOMIC DNA]</scope>
    <source>
        <strain evidence="2 3">D2</strain>
    </source>
</reference>
<dbReference type="EMBL" id="JBELOE010000152">
    <property type="protein sequence ID" value="MER2491844.1"/>
    <property type="molecule type" value="Genomic_DNA"/>
</dbReference>
<organism evidence="2 3">
    <name type="scientific">Catenovulum sediminis</name>
    <dbReference type="NCBI Taxonomy" id="1740262"/>
    <lineage>
        <taxon>Bacteria</taxon>
        <taxon>Pseudomonadati</taxon>
        <taxon>Pseudomonadota</taxon>
        <taxon>Gammaproteobacteria</taxon>
        <taxon>Alteromonadales</taxon>
        <taxon>Alteromonadaceae</taxon>
        <taxon>Catenovulum</taxon>
    </lineage>
</organism>
<feature type="domain" description="BioF2-like acetyltransferase" evidence="1">
    <location>
        <begin position="153"/>
        <end position="286"/>
    </location>
</feature>
<dbReference type="SUPFAM" id="SSF55729">
    <property type="entry name" value="Acyl-CoA N-acyltransferases (Nat)"/>
    <property type="match status" value="2"/>
</dbReference>
<protein>
    <submittedName>
        <fullName evidence="2">FemAB family XrtA/PEP-CTERM system-associated protein</fullName>
    </submittedName>
</protein>
<evidence type="ECO:0000259" key="1">
    <source>
        <dbReference type="Pfam" id="PF13480"/>
    </source>
</evidence>
<sequence>MQIETLEIGTRQADWDAYVDNHSDGNFFHLSGWQSVIKNSYKHKDHFIYATDEENQIIGVLPLFEQKSRLFGHALVSTPFCVYGGAIANNNEIKHQLEAAAIKLAEDLQVDYLELRYKSPQDNDKFITKNAHSYFTYPLAESDEKILAGIKKKQRAVIRHALKENLNVNFDAQVKDVHDIYSESVRNLGTPVFPARYFYQLKKVFGKRCEFMTVSKENDILSAVLSFYYKGEVAPYYGGGVQEARHYKSNDLMYYALMCHAHNERNCQSFDFGRSKNESGAYKYKKHWGMEPQPLYYQYYLVKAAELPNLSPNNPKYKIFINLWQKLPVRVSQFLGPFLSKYLG</sequence>
<dbReference type="RefSeq" id="WP_350401425.1">
    <property type="nucleotide sequence ID" value="NZ_JBELOE010000152.1"/>
</dbReference>
<dbReference type="Proteomes" id="UP001467690">
    <property type="component" value="Unassembled WGS sequence"/>
</dbReference>
<keyword evidence="3" id="KW-1185">Reference proteome</keyword>
<proteinExistence type="predicted"/>
<dbReference type="InterPro" id="IPR050644">
    <property type="entry name" value="PG_Glycine_Bridge_Synth"/>
</dbReference>
<dbReference type="NCBIfam" id="TIGR03019">
    <property type="entry name" value="pepcterm_femAB"/>
    <property type="match status" value="1"/>
</dbReference>
<dbReference type="Gene3D" id="3.40.630.30">
    <property type="match status" value="1"/>
</dbReference>
<dbReference type="InterPro" id="IPR016181">
    <property type="entry name" value="Acyl_CoA_acyltransferase"/>
</dbReference>
<dbReference type="InterPro" id="IPR038740">
    <property type="entry name" value="BioF2-like_GNAT_dom"/>
</dbReference>
<comment type="caution">
    <text evidence="2">The sequence shown here is derived from an EMBL/GenBank/DDBJ whole genome shotgun (WGS) entry which is preliminary data.</text>
</comment>
<name>A0ABV1RFY4_9ALTE</name>